<dbReference type="CDD" id="cd07064">
    <property type="entry name" value="AlkD_like_1"/>
    <property type="match status" value="1"/>
</dbReference>
<organism evidence="1">
    <name type="scientific">uncultured Nocardioidaceae bacterium</name>
    <dbReference type="NCBI Taxonomy" id="253824"/>
    <lineage>
        <taxon>Bacteria</taxon>
        <taxon>Bacillati</taxon>
        <taxon>Actinomycetota</taxon>
        <taxon>Actinomycetes</taxon>
        <taxon>Propionibacteriales</taxon>
        <taxon>Nocardioidaceae</taxon>
        <taxon>environmental samples</taxon>
    </lineage>
</organism>
<name>A0A6J4KY85_9ACTN</name>
<gene>
    <name evidence="1" type="ORF">AVDCRST_MAG46-677</name>
</gene>
<sequence length="225" mass="25682">MSVDTELVATIRSVLRAEADPERAPRMRAYMKSEMPFLGVGVPVVRRLTRHAAKGRLPYVDDLRDTAAALWSEASYREERYAATGLTGLRQALGRLELLDLHREMVVTGAWWDHVDEVSHRVGAVLVAHRQVVTPVMRRWARDRDRWLRRTAILCQLGARGGTDVELLGEVIEVNAADREFFVRKAIGWALRQYARTDPGWVRAYVDAHPSLSPLSRREAIRHLR</sequence>
<dbReference type="InterPro" id="IPR016024">
    <property type="entry name" value="ARM-type_fold"/>
</dbReference>
<proteinExistence type="predicted"/>
<accession>A0A6J4KY85</accession>
<dbReference type="Pfam" id="PF08713">
    <property type="entry name" value="DNA_alkylation"/>
    <property type="match status" value="1"/>
</dbReference>
<evidence type="ECO:0000313" key="1">
    <source>
        <dbReference type="EMBL" id="CAA9318518.1"/>
    </source>
</evidence>
<dbReference type="InterPro" id="IPR014825">
    <property type="entry name" value="DNA_alkylation"/>
</dbReference>
<reference evidence="1" key="1">
    <citation type="submission" date="2020-02" db="EMBL/GenBank/DDBJ databases">
        <authorList>
            <person name="Meier V. D."/>
        </authorList>
    </citation>
    <scope>NUCLEOTIDE SEQUENCE</scope>
    <source>
        <strain evidence="1">AVDCRST_MAG46</strain>
    </source>
</reference>
<dbReference type="Gene3D" id="1.25.10.90">
    <property type="match status" value="1"/>
</dbReference>
<dbReference type="EMBL" id="CADCUD010000052">
    <property type="protein sequence ID" value="CAA9318518.1"/>
    <property type="molecule type" value="Genomic_DNA"/>
</dbReference>
<dbReference type="PANTHER" id="PTHR34070">
    <property type="entry name" value="ARMADILLO-TYPE FOLD"/>
    <property type="match status" value="1"/>
</dbReference>
<protein>
    <submittedName>
        <fullName evidence="1">DNA alkylation repair enzyme</fullName>
    </submittedName>
</protein>
<dbReference type="PANTHER" id="PTHR34070:SF1">
    <property type="entry name" value="DNA ALKYLATION REPAIR PROTEIN"/>
    <property type="match status" value="1"/>
</dbReference>
<dbReference type="AlphaFoldDB" id="A0A6J4KY85"/>
<dbReference type="SUPFAM" id="SSF48371">
    <property type="entry name" value="ARM repeat"/>
    <property type="match status" value="1"/>
</dbReference>